<dbReference type="AlphaFoldDB" id="A0A371XEY0"/>
<evidence type="ECO:0000313" key="2">
    <source>
        <dbReference type="Proteomes" id="UP000262379"/>
    </source>
</evidence>
<dbReference type="InterPro" id="IPR027417">
    <property type="entry name" value="P-loop_NTPase"/>
</dbReference>
<evidence type="ECO:0000313" key="1">
    <source>
        <dbReference type="EMBL" id="RFC67791.1"/>
    </source>
</evidence>
<keyword evidence="2" id="KW-1185">Reference proteome</keyword>
<accession>A0A371XEY0</accession>
<dbReference type="RefSeq" id="WP_116623625.1">
    <property type="nucleotide sequence ID" value="NZ_QURN01000006.1"/>
</dbReference>
<dbReference type="Pfam" id="PF13481">
    <property type="entry name" value="AAA_25"/>
    <property type="match status" value="1"/>
</dbReference>
<comment type="caution">
    <text evidence="1">The sequence shown here is derived from an EMBL/GenBank/DDBJ whole genome shotgun (WGS) entry which is preliminary data.</text>
</comment>
<protein>
    <submittedName>
        <fullName evidence="1">Uncharacterized protein</fullName>
    </submittedName>
</protein>
<proteinExistence type="predicted"/>
<organism evidence="1 2">
    <name type="scientific">Mesorhizobium denitrificans</name>
    <dbReference type="NCBI Taxonomy" id="2294114"/>
    <lineage>
        <taxon>Bacteria</taxon>
        <taxon>Pseudomonadati</taxon>
        <taxon>Pseudomonadota</taxon>
        <taxon>Alphaproteobacteria</taxon>
        <taxon>Hyphomicrobiales</taxon>
        <taxon>Phyllobacteriaceae</taxon>
        <taxon>Mesorhizobium</taxon>
    </lineage>
</organism>
<dbReference type="SUPFAM" id="SSF52540">
    <property type="entry name" value="P-loop containing nucleoside triphosphate hydrolases"/>
    <property type="match status" value="1"/>
</dbReference>
<dbReference type="Proteomes" id="UP000262379">
    <property type="component" value="Unassembled WGS sequence"/>
</dbReference>
<dbReference type="EMBL" id="QURN01000006">
    <property type="protein sequence ID" value="RFC67791.1"/>
    <property type="molecule type" value="Genomic_DNA"/>
</dbReference>
<sequence>MVVLQFDATTVRPILPEEDCEFTTLPANENKASGNSEQSVILSSAEFVRGFTPPDYLIDGIIQSGFLYSLTGQTGSGKTNVALLFSAHTALGLVLAGREVAKGRVLYFAGENPDDVRMRWIGLCHELRCRPERMDVYFKPGVFSIQALYHEVAREVGILGGVSLIIVDTSAAYFPGDDENGNKQMGDYARLLRTLTQMPGNPAVIAASHPIKGAQSENLVPRGGSGFLNEVDGNLSLAKQGDRVSELHTQGKFRGPDFDPITFTMPTIFPPQLRDSRGRPIPTVMAKIESDANVESQKDKAATDSFDMLVAITANGKASLVDLAKQLRWFKRDGQTPDKIKAQRTVEKLKKDKLVTYDLDRWTVTTKGKNAANSRVKP</sequence>
<reference evidence="2" key="1">
    <citation type="submission" date="2018-08" db="EMBL/GenBank/DDBJ databases">
        <authorList>
            <person name="Im W.T."/>
        </authorList>
    </citation>
    <scope>NUCLEOTIDE SEQUENCE [LARGE SCALE GENOMIC DNA]</scope>
    <source>
        <strain evidence="2">LA-28</strain>
    </source>
</reference>
<dbReference type="Gene3D" id="3.40.50.300">
    <property type="entry name" value="P-loop containing nucleotide triphosphate hydrolases"/>
    <property type="match status" value="1"/>
</dbReference>
<name>A0A371XEY0_9HYPH</name>
<gene>
    <name evidence="1" type="ORF">DY251_09365</name>
</gene>